<evidence type="ECO:0000313" key="2">
    <source>
        <dbReference type="EMBL" id="KAF4594886.1"/>
    </source>
</evidence>
<comment type="caution">
    <text evidence="2">The sequence shown here is derived from an EMBL/GenBank/DDBJ whole genome shotgun (WGS) entry which is preliminary data.</text>
</comment>
<dbReference type="AlphaFoldDB" id="A0A8H4VGJ1"/>
<feature type="region of interest" description="Disordered" evidence="1">
    <location>
        <begin position="97"/>
        <end position="136"/>
    </location>
</feature>
<organism evidence="2 3">
    <name type="scientific">Ophiocordyceps camponoti-floridani</name>
    <dbReference type="NCBI Taxonomy" id="2030778"/>
    <lineage>
        <taxon>Eukaryota</taxon>
        <taxon>Fungi</taxon>
        <taxon>Dikarya</taxon>
        <taxon>Ascomycota</taxon>
        <taxon>Pezizomycotina</taxon>
        <taxon>Sordariomycetes</taxon>
        <taxon>Hypocreomycetidae</taxon>
        <taxon>Hypocreales</taxon>
        <taxon>Ophiocordycipitaceae</taxon>
        <taxon>Ophiocordyceps</taxon>
    </lineage>
</organism>
<dbReference type="EMBL" id="JAACLJ010000001">
    <property type="protein sequence ID" value="KAF4594886.1"/>
    <property type="molecule type" value="Genomic_DNA"/>
</dbReference>
<accession>A0A8H4VGJ1</accession>
<reference evidence="2 3" key="1">
    <citation type="journal article" date="2020" name="G3 (Bethesda)">
        <title>Genetic Underpinnings of Host Manipulation by Ophiocordyceps as Revealed by Comparative Transcriptomics.</title>
        <authorList>
            <person name="Will I."/>
            <person name="Das B."/>
            <person name="Trinh T."/>
            <person name="Brachmann A."/>
            <person name="Ohm R.A."/>
            <person name="de Bekker C."/>
        </authorList>
    </citation>
    <scope>NUCLEOTIDE SEQUENCE [LARGE SCALE GENOMIC DNA]</scope>
    <source>
        <strain evidence="2 3">EC05</strain>
    </source>
</reference>
<sequence>MPSSHPPANTTRKARPQPTAEDTQEKLLDDLKNANTKLNKLSSDRDRYKHNYETLLSQTAQLTSQLHSADQDAARLRTELARLQRENDRLRRDVQAWSRSHAELQREQRRRDEPAAPSVVAVVDRHGSRERRAEKERLQRRFEPVVATAWGREQGNYRAFPVSR</sequence>
<feature type="compositionally biased region" description="Basic and acidic residues" evidence="1">
    <location>
        <begin position="123"/>
        <end position="136"/>
    </location>
</feature>
<evidence type="ECO:0000256" key="1">
    <source>
        <dbReference type="SAM" id="MobiDB-lite"/>
    </source>
</evidence>
<proteinExistence type="predicted"/>
<dbReference type="Proteomes" id="UP000562929">
    <property type="component" value="Unassembled WGS sequence"/>
</dbReference>
<feature type="region of interest" description="Disordered" evidence="1">
    <location>
        <begin position="1"/>
        <end position="23"/>
    </location>
</feature>
<gene>
    <name evidence="2" type="ORF">GQ602_000499</name>
</gene>
<dbReference type="OrthoDB" id="4939498at2759"/>
<feature type="compositionally biased region" description="Polar residues" evidence="1">
    <location>
        <begin position="1"/>
        <end position="11"/>
    </location>
</feature>
<protein>
    <submittedName>
        <fullName evidence="2">Growth-arrest specific micro-tubule binding domain-containing protein</fullName>
    </submittedName>
</protein>
<dbReference type="Gene3D" id="1.20.5.170">
    <property type="match status" value="1"/>
</dbReference>
<name>A0A8H4VGJ1_9HYPO</name>
<feature type="compositionally biased region" description="Basic and acidic residues" evidence="1">
    <location>
        <begin position="97"/>
        <end position="114"/>
    </location>
</feature>
<evidence type="ECO:0000313" key="3">
    <source>
        <dbReference type="Proteomes" id="UP000562929"/>
    </source>
</evidence>
<keyword evidence="3" id="KW-1185">Reference proteome</keyword>